<dbReference type="GO" id="GO:0020037">
    <property type="term" value="F:heme binding"/>
    <property type="evidence" value="ECO:0007669"/>
    <property type="project" value="InterPro"/>
</dbReference>
<reference evidence="9" key="1">
    <citation type="submission" date="2018-06" db="EMBL/GenBank/DDBJ databases">
        <authorList>
            <person name="Zhirakovskaya E."/>
        </authorList>
    </citation>
    <scope>NUCLEOTIDE SEQUENCE</scope>
</reference>
<keyword evidence="6" id="KW-0249">Electron transport</keyword>
<dbReference type="PANTHER" id="PTHR33751">
    <property type="entry name" value="CBB3-TYPE CYTOCHROME C OXIDASE SUBUNIT FIXP"/>
    <property type="match status" value="1"/>
</dbReference>
<protein>
    <recommendedName>
        <fullName evidence="8">Cytochrome c domain-containing protein</fullName>
    </recommendedName>
</protein>
<gene>
    <name evidence="9" type="ORF">MNBD_GAMMA01-2307</name>
</gene>
<dbReference type="InterPro" id="IPR009056">
    <property type="entry name" value="Cyt_c-like_dom"/>
</dbReference>
<dbReference type="InterPro" id="IPR036909">
    <property type="entry name" value="Cyt_c-like_dom_sf"/>
</dbReference>
<evidence type="ECO:0000256" key="5">
    <source>
        <dbReference type="ARBA" id="ARBA00022764"/>
    </source>
</evidence>
<dbReference type="Gene3D" id="1.10.760.10">
    <property type="entry name" value="Cytochrome c-like domain"/>
    <property type="match status" value="2"/>
</dbReference>
<dbReference type="InterPro" id="IPR024167">
    <property type="entry name" value="Cytochrome_c4-like"/>
</dbReference>
<feature type="domain" description="Cytochrome c" evidence="8">
    <location>
        <begin position="129"/>
        <end position="209"/>
    </location>
</feature>
<evidence type="ECO:0000256" key="4">
    <source>
        <dbReference type="ARBA" id="ARBA00022723"/>
    </source>
</evidence>
<dbReference type="EMBL" id="UOEW01000231">
    <property type="protein sequence ID" value="VAW39448.1"/>
    <property type="molecule type" value="Genomic_DNA"/>
</dbReference>
<dbReference type="SUPFAM" id="SSF46626">
    <property type="entry name" value="Cytochrome c"/>
    <property type="match status" value="2"/>
</dbReference>
<organism evidence="9">
    <name type="scientific">hydrothermal vent metagenome</name>
    <dbReference type="NCBI Taxonomy" id="652676"/>
    <lineage>
        <taxon>unclassified sequences</taxon>
        <taxon>metagenomes</taxon>
        <taxon>ecological metagenomes</taxon>
    </lineage>
</organism>
<keyword evidence="2" id="KW-0813">Transport</keyword>
<dbReference type="InterPro" id="IPR050597">
    <property type="entry name" value="Cytochrome_c_Oxidase_Subunit"/>
</dbReference>
<evidence type="ECO:0000256" key="2">
    <source>
        <dbReference type="ARBA" id="ARBA00022448"/>
    </source>
</evidence>
<evidence type="ECO:0000256" key="3">
    <source>
        <dbReference type="ARBA" id="ARBA00022617"/>
    </source>
</evidence>
<evidence type="ECO:0000256" key="7">
    <source>
        <dbReference type="ARBA" id="ARBA00023004"/>
    </source>
</evidence>
<evidence type="ECO:0000256" key="6">
    <source>
        <dbReference type="ARBA" id="ARBA00022982"/>
    </source>
</evidence>
<evidence type="ECO:0000313" key="9">
    <source>
        <dbReference type="EMBL" id="VAW39448.1"/>
    </source>
</evidence>
<keyword evidence="5" id="KW-0574">Periplasm</keyword>
<dbReference type="PIRSF" id="PIRSF000005">
    <property type="entry name" value="Cytochrome_c4"/>
    <property type="match status" value="1"/>
</dbReference>
<dbReference type="AlphaFoldDB" id="A0A3B0V759"/>
<accession>A0A3B0V759</accession>
<dbReference type="GO" id="GO:0042597">
    <property type="term" value="C:periplasmic space"/>
    <property type="evidence" value="ECO:0007669"/>
    <property type="project" value="UniProtKB-SubCell"/>
</dbReference>
<keyword evidence="7" id="KW-0408">Iron</keyword>
<dbReference type="PANTHER" id="PTHR33751:SF9">
    <property type="entry name" value="CYTOCHROME C4"/>
    <property type="match status" value="1"/>
</dbReference>
<keyword evidence="3" id="KW-0349">Heme</keyword>
<evidence type="ECO:0000259" key="8">
    <source>
        <dbReference type="PROSITE" id="PS51007"/>
    </source>
</evidence>
<dbReference type="PROSITE" id="PS51007">
    <property type="entry name" value="CYTC"/>
    <property type="match status" value="1"/>
</dbReference>
<dbReference type="Pfam" id="PF13442">
    <property type="entry name" value="Cytochrome_CBB3"/>
    <property type="match status" value="1"/>
</dbReference>
<sequence length="215" mass="23628">MKRVNMTSKILTIVTLLLGLLFSHAVLAVDIQDIIADCNDCHGKNGLSVENDIPIIAGQSYLILEDALIAYAAKERPCIDSKYRHGDINRTAITMCEVASKLTKNEIEAISEHYETLPFVAIKQDFDAALVTRGAAVHKRNCEKCHSEGGSLADDDAGILAGQWTAYLRTAIKEYLEGERAMSDKMADKMKLVKPEDFEALLSFYASNTAQGDSK</sequence>
<name>A0A3B0V759_9ZZZZ</name>
<dbReference type="GO" id="GO:0005506">
    <property type="term" value="F:iron ion binding"/>
    <property type="evidence" value="ECO:0007669"/>
    <property type="project" value="InterPro"/>
</dbReference>
<keyword evidence="4" id="KW-0479">Metal-binding</keyword>
<dbReference type="GO" id="GO:0009055">
    <property type="term" value="F:electron transfer activity"/>
    <property type="evidence" value="ECO:0007669"/>
    <property type="project" value="InterPro"/>
</dbReference>
<evidence type="ECO:0000256" key="1">
    <source>
        <dbReference type="ARBA" id="ARBA00004418"/>
    </source>
</evidence>
<comment type="subcellular location">
    <subcellularLocation>
        <location evidence="1">Periplasm</location>
    </subcellularLocation>
</comment>
<proteinExistence type="predicted"/>